<dbReference type="OrthoDB" id="9809027at2"/>
<comment type="subcellular location">
    <subcellularLocation>
        <location evidence="1">Cell membrane</location>
        <topology evidence="1">Multi-pass membrane protein</topology>
    </subcellularLocation>
</comment>
<keyword evidence="3" id="KW-1003">Cell membrane</keyword>
<evidence type="ECO:0000256" key="7">
    <source>
        <dbReference type="SAM" id="Phobius"/>
    </source>
</evidence>
<dbReference type="GO" id="GO:0005886">
    <property type="term" value="C:plasma membrane"/>
    <property type="evidence" value="ECO:0007669"/>
    <property type="project" value="UniProtKB-SubCell"/>
</dbReference>
<keyword evidence="10" id="KW-1185">Reference proteome</keyword>
<sequence length="295" mass="33154">MLKKIAKVLSKYPIKSIFFTVIIVILLAVGVKGVFMATGNDTLVEPSSTVYQDNLMLEEEFGGESIIVLYESENLLTLENLEHMKGIEDTLQMNDSIYSIVSPVTLVEEMANNQSEKFKDGFPKSQQTLDKMIYDNGELRPVFEEVVIDDQYMTMIIKLNGATEDAEKTEVIESLNNYLDREEIESAETMVSGKPVLDHATRTSMQESIKSMMGLALIIMVIVLSIVFKVRWRLLPLVTVLIAVIGTVGLMGWLQIPITMVSMAVFPILIGLGIDYAIQFQNRYAEEMTKEDSNE</sequence>
<feature type="transmembrane region" description="Helical" evidence="7">
    <location>
        <begin position="211"/>
        <end position="228"/>
    </location>
</feature>
<comment type="caution">
    <text evidence="9">The sequence shown here is derived from an EMBL/GenBank/DDBJ whole genome shotgun (WGS) entry which is preliminary data.</text>
</comment>
<keyword evidence="6 7" id="KW-0472">Membrane</keyword>
<protein>
    <recommendedName>
        <fullName evidence="8">Membrane transport protein MMPL domain-containing protein</fullName>
    </recommendedName>
</protein>
<evidence type="ECO:0000256" key="6">
    <source>
        <dbReference type="ARBA" id="ARBA00023136"/>
    </source>
</evidence>
<organism evidence="9 10">
    <name type="scientific">Halalkalibacillus sediminis</name>
    <dbReference type="NCBI Taxonomy" id="2018042"/>
    <lineage>
        <taxon>Bacteria</taxon>
        <taxon>Bacillati</taxon>
        <taxon>Bacillota</taxon>
        <taxon>Bacilli</taxon>
        <taxon>Bacillales</taxon>
        <taxon>Bacillaceae</taxon>
        <taxon>Halalkalibacillus</taxon>
    </lineage>
</organism>
<dbReference type="EMBL" id="PJNH01000003">
    <property type="protein sequence ID" value="PKR77363.1"/>
    <property type="molecule type" value="Genomic_DNA"/>
</dbReference>
<name>A0A2I0QSP8_9BACI</name>
<dbReference type="RefSeq" id="WP_101332191.1">
    <property type="nucleotide sequence ID" value="NZ_PJNH01000003.1"/>
</dbReference>
<dbReference type="PANTHER" id="PTHR33406:SF6">
    <property type="entry name" value="MEMBRANE PROTEIN YDGH-RELATED"/>
    <property type="match status" value="1"/>
</dbReference>
<proteinExistence type="inferred from homology"/>
<dbReference type="InterPro" id="IPR050545">
    <property type="entry name" value="Mycobact_MmpL"/>
</dbReference>
<keyword evidence="5 7" id="KW-1133">Transmembrane helix</keyword>
<keyword evidence="4 7" id="KW-0812">Transmembrane</keyword>
<evidence type="ECO:0000256" key="4">
    <source>
        <dbReference type="ARBA" id="ARBA00022692"/>
    </source>
</evidence>
<evidence type="ECO:0000256" key="2">
    <source>
        <dbReference type="ARBA" id="ARBA00010157"/>
    </source>
</evidence>
<evidence type="ECO:0000313" key="10">
    <source>
        <dbReference type="Proteomes" id="UP000243524"/>
    </source>
</evidence>
<evidence type="ECO:0000313" key="9">
    <source>
        <dbReference type="EMBL" id="PKR77363.1"/>
    </source>
</evidence>
<evidence type="ECO:0000256" key="3">
    <source>
        <dbReference type="ARBA" id="ARBA00022475"/>
    </source>
</evidence>
<gene>
    <name evidence="9" type="ORF">CEY16_11575</name>
</gene>
<accession>A0A2I0QSP8</accession>
<evidence type="ECO:0000256" key="5">
    <source>
        <dbReference type="ARBA" id="ARBA00022989"/>
    </source>
</evidence>
<feature type="transmembrane region" description="Helical" evidence="7">
    <location>
        <begin position="235"/>
        <end position="254"/>
    </location>
</feature>
<dbReference type="InterPro" id="IPR004869">
    <property type="entry name" value="MMPL_dom"/>
</dbReference>
<reference evidence="9 10" key="1">
    <citation type="submission" date="2017-06" db="EMBL/GenBank/DDBJ databases">
        <title>the draft geome sequence of Illustriluteabacillus marina B3227.</title>
        <authorList>
            <person name="He R.-H."/>
            <person name="Du Z.-J."/>
        </authorList>
    </citation>
    <scope>NUCLEOTIDE SEQUENCE [LARGE SCALE GENOMIC DNA]</scope>
    <source>
        <strain evidence="9 10">B3227</strain>
    </source>
</reference>
<evidence type="ECO:0000256" key="1">
    <source>
        <dbReference type="ARBA" id="ARBA00004651"/>
    </source>
</evidence>
<dbReference type="SUPFAM" id="SSF82866">
    <property type="entry name" value="Multidrug efflux transporter AcrB transmembrane domain"/>
    <property type="match status" value="1"/>
</dbReference>
<dbReference type="Proteomes" id="UP000243524">
    <property type="component" value="Unassembled WGS sequence"/>
</dbReference>
<dbReference type="Gene3D" id="1.20.1640.10">
    <property type="entry name" value="Multidrug efflux transporter AcrB transmembrane domain"/>
    <property type="match status" value="1"/>
</dbReference>
<evidence type="ECO:0000259" key="8">
    <source>
        <dbReference type="Pfam" id="PF03176"/>
    </source>
</evidence>
<dbReference type="AlphaFoldDB" id="A0A2I0QSP8"/>
<feature type="domain" description="Membrane transport protein MMPL" evidence="8">
    <location>
        <begin position="61"/>
        <end position="291"/>
    </location>
</feature>
<dbReference type="Pfam" id="PF03176">
    <property type="entry name" value="MMPL"/>
    <property type="match status" value="1"/>
</dbReference>
<dbReference type="PANTHER" id="PTHR33406">
    <property type="entry name" value="MEMBRANE PROTEIN MJ1562-RELATED"/>
    <property type="match status" value="1"/>
</dbReference>
<comment type="similarity">
    <text evidence="2">Belongs to the resistance-nodulation-cell division (RND) (TC 2.A.6) family. MmpL subfamily.</text>
</comment>
<feature type="transmembrane region" description="Helical" evidence="7">
    <location>
        <begin position="260"/>
        <end position="278"/>
    </location>
</feature>
<feature type="transmembrane region" description="Helical" evidence="7">
    <location>
        <begin position="12"/>
        <end position="35"/>
    </location>
</feature>